<dbReference type="AlphaFoldDB" id="A0A0R1KBX8"/>
<gene>
    <name evidence="2" type="ORF">FD03_GL000711</name>
</gene>
<keyword evidence="3" id="KW-1185">Reference proteome</keyword>
<reference evidence="2 3" key="1">
    <citation type="journal article" date="2015" name="Genome Announc.">
        <title>Expanding the biotechnology potential of lactobacilli through comparative genomics of 213 strains and associated genera.</title>
        <authorList>
            <person name="Sun Z."/>
            <person name="Harris H.M."/>
            <person name="McCann A."/>
            <person name="Guo C."/>
            <person name="Argimon S."/>
            <person name="Zhang W."/>
            <person name="Yang X."/>
            <person name="Jeffery I.B."/>
            <person name="Cooney J.C."/>
            <person name="Kagawa T.F."/>
            <person name="Liu W."/>
            <person name="Song Y."/>
            <person name="Salvetti E."/>
            <person name="Wrobel A."/>
            <person name="Rasinkangas P."/>
            <person name="Parkhill J."/>
            <person name="Rea M.C."/>
            <person name="O'Sullivan O."/>
            <person name="Ritari J."/>
            <person name="Douillard F.P."/>
            <person name="Paul Ross R."/>
            <person name="Yang R."/>
            <person name="Briner A.E."/>
            <person name="Felis G.E."/>
            <person name="de Vos W.M."/>
            <person name="Barrangou R."/>
            <person name="Klaenhammer T.R."/>
            <person name="Caufield P.W."/>
            <person name="Cui Y."/>
            <person name="Zhang H."/>
            <person name="O'Toole P.W."/>
        </authorList>
    </citation>
    <scope>NUCLEOTIDE SEQUENCE [LARGE SCALE GENOMIC DNA]</scope>
    <source>
        <strain evidence="2 3">DSM 19682</strain>
    </source>
</reference>
<organism evidence="2 3">
    <name type="scientific">Companilactobacillus nodensis DSM 19682 = JCM 14932 = NBRC 107160</name>
    <dbReference type="NCBI Taxonomy" id="1423775"/>
    <lineage>
        <taxon>Bacteria</taxon>
        <taxon>Bacillati</taxon>
        <taxon>Bacillota</taxon>
        <taxon>Bacilli</taxon>
        <taxon>Lactobacillales</taxon>
        <taxon>Lactobacillaceae</taxon>
        <taxon>Companilactobacillus</taxon>
    </lineage>
</organism>
<accession>A0A0R1KBX8</accession>
<sequence>MKGGKNMHVSVNTAIFLNEVQAGKSQLECLETLSGSPIDNIEVRGELFKEETKNKELSEINGLCKQNNWKFFYSIPEQLFNTNEVNSNLEKYLKMADDNNICQLKISMGDSEDVSDAQLKELTNLLNKYQAKVTIENQPNEDGTIDKFDKQLKKLKDAKVPLGYTFDSGNWYWIDECPSNAFDKFQDAITVFHLKDIKDKDTVMLGDGATDWKSLLRQLNPDIPVFLEYDIPSDKLNDQIDQVNTILNDRDSN</sequence>
<dbReference type="STRING" id="1423775.FD03_GL000711"/>
<protein>
    <recommendedName>
        <fullName evidence="1">Xylose isomerase-like TIM barrel domain-containing protein</fullName>
    </recommendedName>
</protein>
<name>A0A0R1KBX8_9LACO</name>
<dbReference type="InterPro" id="IPR013022">
    <property type="entry name" value="Xyl_isomerase-like_TIM-brl"/>
</dbReference>
<dbReference type="PATRIC" id="fig|1423775.4.peg.726"/>
<dbReference type="EMBL" id="AZDZ01000001">
    <property type="protein sequence ID" value="KRK81119.1"/>
    <property type="molecule type" value="Genomic_DNA"/>
</dbReference>
<feature type="domain" description="Xylose isomerase-like TIM barrel" evidence="1">
    <location>
        <begin position="118"/>
        <end position="229"/>
    </location>
</feature>
<evidence type="ECO:0000313" key="3">
    <source>
        <dbReference type="Proteomes" id="UP000051248"/>
    </source>
</evidence>
<dbReference type="Gene3D" id="3.20.20.150">
    <property type="entry name" value="Divalent-metal-dependent TIM barrel enzymes"/>
    <property type="match status" value="1"/>
</dbReference>
<dbReference type="eggNOG" id="COG1082">
    <property type="taxonomic scope" value="Bacteria"/>
</dbReference>
<evidence type="ECO:0000313" key="2">
    <source>
        <dbReference type="EMBL" id="KRK81119.1"/>
    </source>
</evidence>
<dbReference type="Pfam" id="PF01261">
    <property type="entry name" value="AP_endonuc_2"/>
    <property type="match status" value="1"/>
</dbReference>
<dbReference type="Proteomes" id="UP000051248">
    <property type="component" value="Unassembled WGS sequence"/>
</dbReference>
<comment type="caution">
    <text evidence="2">The sequence shown here is derived from an EMBL/GenBank/DDBJ whole genome shotgun (WGS) entry which is preliminary data.</text>
</comment>
<dbReference type="SUPFAM" id="SSF51658">
    <property type="entry name" value="Xylose isomerase-like"/>
    <property type="match status" value="1"/>
</dbReference>
<evidence type="ECO:0000259" key="1">
    <source>
        <dbReference type="Pfam" id="PF01261"/>
    </source>
</evidence>
<dbReference type="InterPro" id="IPR036237">
    <property type="entry name" value="Xyl_isomerase-like_sf"/>
</dbReference>
<proteinExistence type="predicted"/>